<organism evidence="1">
    <name type="scientific">Aphanomyces invadans</name>
    <dbReference type="NCBI Taxonomy" id="157072"/>
    <lineage>
        <taxon>Eukaryota</taxon>
        <taxon>Sar</taxon>
        <taxon>Stramenopiles</taxon>
        <taxon>Oomycota</taxon>
        <taxon>Saprolegniomycetes</taxon>
        <taxon>Saprolegniales</taxon>
        <taxon>Verrucalvaceae</taxon>
        <taxon>Aphanomyces</taxon>
    </lineage>
</organism>
<gene>
    <name evidence="1" type="ORF">H310_10260</name>
</gene>
<dbReference type="OrthoDB" id="7951431at2759"/>
<dbReference type="EMBL" id="KI913976">
    <property type="protein sequence ID" value="ETV96549.1"/>
    <property type="molecule type" value="Genomic_DNA"/>
</dbReference>
<dbReference type="GeneID" id="20087310"/>
<dbReference type="AlphaFoldDB" id="A0A024TRC7"/>
<evidence type="ECO:0000313" key="1">
    <source>
        <dbReference type="EMBL" id="ETV96549.1"/>
    </source>
</evidence>
<sequence>MEVHRTTVVRIWKAFQQNALLPSIKARRSGRPPVYTPEAIASTVRELTQSLRSTMSDMSEATGIPLGSLHRALTAGTLQRRSTRIKPLLSDTNKEQRVVFCRSHVRPSGLPETLVFDDMWDVVHLDESGSMRTSTKRFIPTVTFLAAVARPRHDPESDVNFDGKIEYGLWVEFLPAVRSSGNRPAGSLVPTLVNLDAAVYRKYVITRVIPAIKLKFPTANKRVVLQHDNATPHGSLIDADFASVSTDRWTFVVRCQPPNSPDLFVLDLGFFASIQTLQYKLVSRSLGEYSKQLATAVHVPPTRAPKYSAVAANPTLQHIDGLLDKQANPDQPDETCDLLGPPFAFTADEMLAYKQAEDIALTSDIPPSNFRHFIRHLIVNHGLPLDLGSATTNLANRTTNDVVYDAISAADDNGVCLLIT</sequence>
<dbReference type="Gene3D" id="3.30.420.10">
    <property type="entry name" value="Ribonuclease H-like superfamily/Ribonuclease H"/>
    <property type="match status" value="1"/>
</dbReference>
<dbReference type="InterPro" id="IPR036397">
    <property type="entry name" value="RNaseH_sf"/>
</dbReference>
<dbReference type="PANTHER" id="PTHR47169:SF2">
    <property type="entry name" value="OS01G0541250 PROTEIN"/>
    <property type="match status" value="1"/>
</dbReference>
<accession>A0A024TRC7</accession>
<evidence type="ECO:0008006" key="2">
    <source>
        <dbReference type="Google" id="ProtNLM"/>
    </source>
</evidence>
<dbReference type="GO" id="GO:0003676">
    <property type="term" value="F:nucleic acid binding"/>
    <property type="evidence" value="ECO:0007669"/>
    <property type="project" value="InterPro"/>
</dbReference>
<dbReference type="RefSeq" id="XP_008874812.1">
    <property type="nucleotide sequence ID" value="XM_008876590.1"/>
</dbReference>
<proteinExistence type="predicted"/>
<protein>
    <recommendedName>
        <fullName evidence="2">Transposase Tc1-like domain-containing protein</fullName>
    </recommendedName>
</protein>
<dbReference type="PANTHER" id="PTHR47169">
    <property type="entry name" value="OS01G0541250 PROTEIN"/>
    <property type="match status" value="1"/>
</dbReference>
<dbReference type="VEuPathDB" id="FungiDB:H310_10260"/>
<reference evidence="1" key="1">
    <citation type="submission" date="2013-12" db="EMBL/GenBank/DDBJ databases">
        <title>The Genome Sequence of Aphanomyces invadans NJM9701.</title>
        <authorList>
            <consortium name="The Broad Institute Genomics Platform"/>
            <person name="Russ C."/>
            <person name="Tyler B."/>
            <person name="van West P."/>
            <person name="Dieguez-Uribeondo J."/>
            <person name="Young S.K."/>
            <person name="Zeng Q."/>
            <person name="Gargeya S."/>
            <person name="Fitzgerald M."/>
            <person name="Abouelleil A."/>
            <person name="Alvarado L."/>
            <person name="Chapman S.B."/>
            <person name="Gainer-Dewar J."/>
            <person name="Goldberg J."/>
            <person name="Griggs A."/>
            <person name="Gujja S."/>
            <person name="Hansen M."/>
            <person name="Howarth C."/>
            <person name="Imamovic A."/>
            <person name="Ireland A."/>
            <person name="Larimer J."/>
            <person name="McCowan C."/>
            <person name="Murphy C."/>
            <person name="Pearson M."/>
            <person name="Poon T.W."/>
            <person name="Priest M."/>
            <person name="Roberts A."/>
            <person name="Saif S."/>
            <person name="Shea T."/>
            <person name="Sykes S."/>
            <person name="Wortman J."/>
            <person name="Nusbaum C."/>
            <person name="Birren B."/>
        </authorList>
    </citation>
    <scope>NUCLEOTIDE SEQUENCE [LARGE SCALE GENOMIC DNA]</scope>
    <source>
        <strain evidence="1">NJM9701</strain>
    </source>
</reference>
<name>A0A024TRC7_9STRA</name>